<evidence type="ECO:0000313" key="10">
    <source>
        <dbReference type="Proteomes" id="UP000807716"/>
    </source>
</evidence>
<dbReference type="Pfam" id="PF04893">
    <property type="entry name" value="Yip1"/>
    <property type="match status" value="1"/>
</dbReference>
<evidence type="ECO:0000256" key="5">
    <source>
        <dbReference type="ARBA" id="ARBA00023136"/>
    </source>
</evidence>
<dbReference type="GO" id="GO:0006888">
    <property type="term" value="P:endoplasmic reticulum to Golgi vesicle-mediated transport"/>
    <property type="evidence" value="ECO:0007669"/>
    <property type="project" value="InterPro"/>
</dbReference>
<comment type="similarity">
    <text evidence="2 6">Belongs to the YIP1 family.</text>
</comment>
<evidence type="ECO:0000256" key="7">
    <source>
        <dbReference type="SAM" id="MobiDB-lite"/>
    </source>
</evidence>
<feature type="transmembrane region" description="Helical" evidence="6">
    <location>
        <begin position="260"/>
        <end position="277"/>
    </location>
</feature>
<gene>
    <name evidence="9" type="ORF">DFQ27_002154</name>
</gene>
<sequence length="278" mass="29772">MSSVERDDFLSSAAPTYSDTYGNPFETNIPLRMESPAIEPDDVPLPGQPRTASRGSPKASTSPAMNTLPSVSGTLGSSTTTSASSAAAALSGNLGVGQASMSSPIDTLDEPVTETLLRDLRNVGAKLKQVLYPKGGKDILRDWDLWGPLLMCLTLSIVLSFRAPQDQAITVFTWIFVIVWIGSAIVTINAKLLGGRVSFFQSVCVLGYCLFPLVIASVVTVFVPSMIVRGPCCLAAFGWASWASIGFLSHSNLANRRALAVYPLILFYFILGWMILIS</sequence>
<comment type="subcellular location">
    <subcellularLocation>
        <location evidence="6">Golgi apparatus membrane</location>
        <topology evidence="6">Multi-pass membrane protein</topology>
    </subcellularLocation>
    <subcellularLocation>
        <location evidence="1">Membrane</location>
        <topology evidence="1">Multi-pass membrane protein</topology>
    </subcellularLocation>
</comment>
<dbReference type="Proteomes" id="UP000807716">
    <property type="component" value="Unassembled WGS sequence"/>
</dbReference>
<reference evidence="9" key="1">
    <citation type="journal article" date="2020" name="Fungal Divers.">
        <title>Resolving the Mortierellaceae phylogeny through synthesis of multi-gene phylogenetics and phylogenomics.</title>
        <authorList>
            <person name="Vandepol N."/>
            <person name="Liber J."/>
            <person name="Desiro A."/>
            <person name="Na H."/>
            <person name="Kennedy M."/>
            <person name="Barry K."/>
            <person name="Grigoriev I.V."/>
            <person name="Miller A.N."/>
            <person name="O'Donnell K."/>
            <person name="Stajich J.E."/>
            <person name="Bonito G."/>
        </authorList>
    </citation>
    <scope>NUCLEOTIDE SEQUENCE</scope>
    <source>
        <strain evidence="9">BC1065</strain>
    </source>
</reference>
<dbReference type="PANTHER" id="PTHR21236:SF1">
    <property type="entry name" value="PROTEIN YIPF6"/>
    <property type="match status" value="1"/>
</dbReference>
<evidence type="ECO:0000256" key="6">
    <source>
        <dbReference type="RuleBase" id="RU361264"/>
    </source>
</evidence>
<feature type="transmembrane region" description="Helical" evidence="6">
    <location>
        <begin position="228"/>
        <end position="248"/>
    </location>
</feature>
<evidence type="ECO:0000256" key="2">
    <source>
        <dbReference type="ARBA" id="ARBA00010596"/>
    </source>
</evidence>
<comment type="caution">
    <text evidence="9">The sequence shown here is derived from an EMBL/GenBank/DDBJ whole genome shotgun (WGS) entry which is preliminary data.</text>
</comment>
<evidence type="ECO:0000313" key="9">
    <source>
        <dbReference type="EMBL" id="KAG0262735.1"/>
    </source>
</evidence>
<dbReference type="InterPro" id="IPR045231">
    <property type="entry name" value="Yip1/4-like"/>
</dbReference>
<keyword evidence="10" id="KW-1185">Reference proteome</keyword>
<keyword evidence="5 6" id="KW-0472">Membrane</keyword>
<keyword evidence="4 6" id="KW-1133">Transmembrane helix</keyword>
<evidence type="ECO:0000256" key="4">
    <source>
        <dbReference type="ARBA" id="ARBA00022989"/>
    </source>
</evidence>
<feature type="transmembrane region" description="Helical" evidence="6">
    <location>
        <begin position="199"/>
        <end position="222"/>
    </location>
</feature>
<dbReference type="EMBL" id="JAAAJB010000179">
    <property type="protein sequence ID" value="KAG0262735.1"/>
    <property type="molecule type" value="Genomic_DNA"/>
</dbReference>
<keyword evidence="3 6" id="KW-0812">Transmembrane</keyword>
<feature type="compositionally biased region" description="Low complexity" evidence="7">
    <location>
        <begin position="67"/>
        <end position="78"/>
    </location>
</feature>
<dbReference type="OrthoDB" id="411251at2759"/>
<proteinExistence type="inferred from homology"/>
<name>A0A9P6QC86_9FUNG</name>
<organism evidence="9 10">
    <name type="scientific">Actinomortierella ambigua</name>
    <dbReference type="NCBI Taxonomy" id="1343610"/>
    <lineage>
        <taxon>Eukaryota</taxon>
        <taxon>Fungi</taxon>
        <taxon>Fungi incertae sedis</taxon>
        <taxon>Mucoromycota</taxon>
        <taxon>Mortierellomycotina</taxon>
        <taxon>Mortierellomycetes</taxon>
        <taxon>Mortierellales</taxon>
        <taxon>Mortierellaceae</taxon>
        <taxon>Actinomortierella</taxon>
    </lineage>
</organism>
<feature type="compositionally biased region" description="Polar residues" evidence="7">
    <location>
        <begin position="50"/>
        <end position="65"/>
    </location>
</feature>
<dbReference type="PANTHER" id="PTHR21236">
    <property type="entry name" value="GOLGI MEMBRANE PROTEIN YIP1"/>
    <property type="match status" value="1"/>
</dbReference>
<feature type="transmembrane region" description="Helical" evidence="6">
    <location>
        <begin position="167"/>
        <end position="187"/>
    </location>
</feature>
<protein>
    <recommendedName>
        <fullName evidence="6">Protein YIP</fullName>
    </recommendedName>
</protein>
<feature type="region of interest" description="Disordered" evidence="7">
    <location>
        <begin position="1"/>
        <end position="78"/>
    </location>
</feature>
<comment type="caution">
    <text evidence="6">Lacks conserved residue(s) required for the propagation of feature annotation.</text>
</comment>
<dbReference type="GO" id="GO:0005802">
    <property type="term" value="C:trans-Golgi network"/>
    <property type="evidence" value="ECO:0007669"/>
    <property type="project" value="TreeGrafter"/>
</dbReference>
<dbReference type="GO" id="GO:0000139">
    <property type="term" value="C:Golgi membrane"/>
    <property type="evidence" value="ECO:0007669"/>
    <property type="project" value="UniProtKB-SubCell"/>
</dbReference>
<accession>A0A9P6QC86</accession>
<dbReference type="InterPro" id="IPR006977">
    <property type="entry name" value="Yip1_dom"/>
</dbReference>
<evidence type="ECO:0000259" key="8">
    <source>
        <dbReference type="Pfam" id="PF04893"/>
    </source>
</evidence>
<dbReference type="AlphaFoldDB" id="A0A9P6QC86"/>
<feature type="domain" description="Yip1" evidence="8">
    <location>
        <begin position="137"/>
        <end position="274"/>
    </location>
</feature>
<evidence type="ECO:0000256" key="3">
    <source>
        <dbReference type="ARBA" id="ARBA00022692"/>
    </source>
</evidence>
<evidence type="ECO:0000256" key="1">
    <source>
        <dbReference type="ARBA" id="ARBA00004141"/>
    </source>
</evidence>